<evidence type="ECO:0000256" key="8">
    <source>
        <dbReference type="ARBA" id="ARBA00023284"/>
    </source>
</evidence>
<dbReference type="PROSITE" id="PS51352">
    <property type="entry name" value="THIOREDOXIN_2"/>
    <property type="match status" value="1"/>
</dbReference>
<evidence type="ECO:0000256" key="3">
    <source>
        <dbReference type="ARBA" id="ARBA00013017"/>
    </source>
</evidence>
<evidence type="ECO:0000256" key="6">
    <source>
        <dbReference type="ARBA" id="ARBA00023002"/>
    </source>
</evidence>
<accession>I0WGV8</accession>
<dbReference type="RefSeq" id="WP_008238207.1">
    <property type="nucleotide sequence ID" value="NZ_AJJU01000004.1"/>
</dbReference>
<dbReference type="AlphaFoldDB" id="I0WGV8"/>
<keyword evidence="6" id="KW-0560">Oxidoreductase</keyword>
<evidence type="ECO:0000259" key="14">
    <source>
        <dbReference type="PROSITE" id="PS51352"/>
    </source>
</evidence>
<evidence type="ECO:0000256" key="4">
    <source>
        <dbReference type="ARBA" id="ARBA00022559"/>
    </source>
</evidence>
<keyword evidence="8" id="KW-0676">Redox-active center</keyword>
<dbReference type="SUPFAM" id="SSF52833">
    <property type="entry name" value="Thioredoxin-like"/>
    <property type="match status" value="1"/>
</dbReference>
<dbReference type="GO" id="GO:0005737">
    <property type="term" value="C:cytoplasm"/>
    <property type="evidence" value="ECO:0007669"/>
    <property type="project" value="TreeGrafter"/>
</dbReference>
<dbReference type="STRING" id="946077.W5A_05398"/>
<dbReference type="PANTHER" id="PTHR42801:SF4">
    <property type="entry name" value="AHPC_TSA FAMILY PROTEIN"/>
    <property type="match status" value="1"/>
</dbReference>
<dbReference type="EMBL" id="AJJU01000004">
    <property type="protein sequence ID" value="EID75624.1"/>
    <property type="molecule type" value="Genomic_DNA"/>
</dbReference>
<dbReference type="OrthoDB" id="9812811at2"/>
<reference evidence="15 16" key="1">
    <citation type="journal article" date="2012" name="J. Bacteriol.">
        <title>Genome Sequence of the Halotolerant Bacterium Imtechella halotolerans K1T.</title>
        <authorList>
            <person name="Kumar S."/>
            <person name="Vikram S."/>
            <person name="Subramanian S."/>
            <person name="Raghava G.P."/>
            <person name="Pinnaka A.K."/>
        </authorList>
    </citation>
    <scope>NUCLEOTIDE SEQUENCE [LARGE SCALE GENOMIC DNA]</scope>
    <source>
        <strain evidence="15 16">K1</strain>
    </source>
</reference>
<dbReference type="eggNOG" id="COG1225">
    <property type="taxonomic scope" value="Bacteria"/>
</dbReference>
<dbReference type="Gene3D" id="3.40.30.10">
    <property type="entry name" value="Glutaredoxin"/>
    <property type="match status" value="1"/>
</dbReference>
<evidence type="ECO:0000256" key="12">
    <source>
        <dbReference type="ARBA" id="ARBA00049091"/>
    </source>
</evidence>
<comment type="caution">
    <text evidence="15">The sequence shown here is derived from an EMBL/GenBank/DDBJ whole genome shotgun (WGS) entry which is preliminary data.</text>
</comment>
<keyword evidence="5" id="KW-0049">Antioxidant</keyword>
<dbReference type="InterPro" id="IPR050924">
    <property type="entry name" value="Peroxiredoxin_BCP/PrxQ"/>
</dbReference>
<dbReference type="PIRSF" id="PIRSF000239">
    <property type="entry name" value="AHPC"/>
    <property type="match status" value="1"/>
</dbReference>
<keyword evidence="4" id="KW-0575">Peroxidase</keyword>
<sequence length="148" mass="16694">MQLGTPLPSFQLIDQEGVLFNSKSLLGQPSVLFFYPKNFTPICTKEVCGFRDSYHLFKDLNASIIGISTDNTESHKEFSKKHQLPFPLLSDPNKETQRLFCIKGPLFGLLPARETFIFDADGLLIAHHKGIDALSHIQKAYKTLKQTL</sequence>
<evidence type="ECO:0000256" key="7">
    <source>
        <dbReference type="ARBA" id="ARBA00023157"/>
    </source>
</evidence>
<feature type="domain" description="Thioredoxin" evidence="14">
    <location>
        <begin position="1"/>
        <end position="146"/>
    </location>
</feature>
<evidence type="ECO:0000256" key="2">
    <source>
        <dbReference type="ARBA" id="ARBA00011245"/>
    </source>
</evidence>
<evidence type="ECO:0000256" key="1">
    <source>
        <dbReference type="ARBA" id="ARBA00003330"/>
    </source>
</evidence>
<dbReference type="InterPro" id="IPR013766">
    <property type="entry name" value="Thioredoxin_domain"/>
</dbReference>
<evidence type="ECO:0000256" key="13">
    <source>
        <dbReference type="PIRSR" id="PIRSR000239-1"/>
    </source>
</evidence>
<dbReference type="Pfam" id="PF00578">
    <property type="entry name" value="AhpC-TSA"/>
    <property type="match status" value="1"/>
</dbReference>
<dbReference type="InterPro" id="IPR000866">
    <property type="entry name" value="AhpC/TSA"/>
</dbReference>
<dbReference type="GO" id="GO:0045454">
    <property type="term" value="P:cell redox homeostasis"/>
    <property type="evidence" value="ECO:0007669"/>
    <property type="project" value="TreeGrafter"/>
</dbReference>
<feature type="active site" description="Cysteine sulfenic acid (-SOH) intermediate; for peroxidase activity" evidence="13">
    <location>
        <position position="43"/>
    </location>
</feature>
<gene>
    <name evidence="15" type="ORF">W5A_05398</name>
</gene>
<dbReference type="GO" id="GO:0008379">
    <property type="term" value="F:thioredoxin peroxidase activity"/>
    <property type="evidence" value="ECO:0007669"/>
    <property type="project" value="TreeGrafter"/>
</dbReference>
<dbReference type="Proteomes" id="UP000005938">
    <property type="component" value="Unassembled WGS sequence"/>
</dbReference>
<organism evidence="15 16">
    <name type="scientific">Imtechella halotolerans K1</name>
    <dbReference type="NCBI Taxonomy" id="946077"/>
    <lineage>
        <taxon>Bacteria</taxon>
        <taxon>Pseudomonadati</taxon>
        <taxon>Bacteroidota</taxon>
        <taxon>Flavobacteriia</taxon>
        <taxon>Flavobacteriales</taxon>
        <taxon>Flavobacteriaceae</taxon>
        <taxon>Imtechella</taxon>
    </lineage>
</organism>
<evidence type="ECO:0000256" key="11">
    <source>
        <dbReference type="ARBA" id="ARBA00042639"/>
    </source>
</evidence>
<dbReference type="EC" id="1.11.1.24" evidence="3"/>
<evidence type="ECO:0000256" key="5">
    <source>
        <dbReference type="ARBA" id="ARBA00022862"/>
    </source>
</evidence>
<dbReference type="CDD" id="cd03017">
    <property type="entry name" value="PRX_BCP"/>
    <property type="match status" value="1"/>
</dbReference>
<proteinExistence type="inferred from homology"/>
<dbReference type="PANTHER" id="PTHR42801">
    <property type="entry name" value="THIOREDOXIN-DEPENDENT PEROXIDE REDUCTASE"/>
    <property type="match status" value="1"/>
</dbReference>
<evidence type="ECO:0000313" key="15">
    <source>
        <dbReference type="EMBL" id="EID75624.1"/>
    </source>
</evidence>
<dbReference type="InterPro" id="IPR036249">
    <property type="entry name" value="Thioredoxin-like_sf"/>
</dbReference>
<protein>
    <recommendedName>
        <fullName evidence="3">thioredoxin-dependent peroxiredoxin</fullName>
        <ecNumber evidence="3">1.11.1.24</ecNumber>
    </recommendedName>
    <alternativeName>
        <fullName evidence="9">Thioredoxin peroxidase</fullName>
    </alternativeName>
    <alternativeName>
        <fullName evidence="11">Thioredoxin-dependent peroxiredoxin Bcp</fullName>
    </alternativeName>
</protein>
<comment type="catalytic activity">
    <reaction evidence="12">
        <text>a hydroperoxide + [thioredoxin]-dithiol = an alcohol + [thioredoxin]-disulfide + H2O</text>
        <dbReference type="Rhea" id="RHEA:62620"/>
        <dbReference type="Rhea" id="RHEA-COMP:10698"/>
        <dbReference type="Rhea" id="RHEA-COMP:10700"/>
        <dbReference type="ChEBI" id="CHEBI:15377"/>
        <dbReference type="ChEBI" id="CHEBI:29950"/>
        <dbReference type="ChEBI" id="CHEBI:30879"/>
        <dbReference type="ChEBI" id="CHEBI:35924"/>
        <dbReference type="ChEBI" id="CHEBI:50058"/>
        <dbReference type="EC" id="1.11.1.24"/>
    </reaction>
</comment>
<dbReference type="InterPro" id="IPR024706">
    <property type="entry name" value="Peroxiredoxin_AhpC-typ"/>
</dbReference>
<dbReference type="GO" id="GO:0034599">
    <property type="term" value="P:cellular response to oxidative stress"/>
    <property type="evidence" value="ECO:0007669"/>
    <property type="project" value="TreeGrafter"/>
</dbReference>
<keyword evidence="16" id="KW-1185">Reference proteome</keyword>
<evidence type="ECO:0000256" key="10">
    <source>
        <dbReference type="ARBA" id="ARBA00038489"/>
    </source>
</evidence>
<keyword evidence="7" id="KW-1015">Disulfide bond</keyword>
<comment type="similarity">
    <text evidence="10">Belongs to the peroxiredoxin family. BCP/PrxQ subfamily.</text>
</comment>
<evidence type="ECO:0000313" key="16">
    <source>
        <dbReference type="Proteomes" id="UP000005938"/>
    </source>
</evidence>
<comment type="function">
    <text evidence="1">Thiol-specific peroxidase that catalyzes the reduction of hydrogen peroxide and organic hydroperoxides to water and alcohols, respectively. Plays a role in cell protection against oxidative stress by detoxifying peroxides and as sensor of hydrogen peroxide-mediated signaling events.</text>
</comment>
<name>I0WGV8_9FLAO</name>
<comment type="subunit">
    <text evidence="2">Monomer.</text>
</comment>
<evidence type="ECO:0000256" key="9">
    <source>
        <dbReference type="ARBA" id="ARBA00032824"/>
    </source>
</evidence>